<dbReference type="AlphaFoldDB" id="A0A139AUD8"/>
<proteinExistence type="predicted"/>
<feature type="compositionally biased region" description="Polar residues" evidence="2">
    <location>
        <begin position="301"/>
        <end position="321"/>
    </location>
</feature>
<feature type="compositionally biased region" description="Polar residues" evidence="2">
    <location>
        <begin position="149"/>
        <end position="182"/>
    </location>
</feature>
<dbReference type="Proteomes" id="UP000070544">
    <property type="component" value="Unassembled WGS sequence"/>
</dbReference>
<feature type="compositionally biased region" description="Polar residues" evidence="2">
    <location>
        <begin position="228"/>
        <end position="247"/>
    </location>
</feature>
<evidence type="ECO:0000313" key="4">
    <source>
        <dbReference type="Proteomes" id="UP000070544"/>
    </source>
</evidence>
<feature type="coiled-coil region" evidence="1">
    <location>
        <begin position="499"/>
        <end position="694"/>
    </location>
</feature>
<feature type="compositionally biased region" description="Basic and acidic residues" evidence="2">
    <location>
        <begin position="288"/>
        <end position="300"/>
    </location>
</feature>
<feature type="region of interest" description="Disordered" evidence="2">
    <location>
        <begin position="1"/>
        <end position="267"/>
    </location>
</feature>
<dbReference type="OrthoDB" id="10610918at2759"/>
<feature type="compositionally biased region" description="Basic and acidic residues" evidence="2">
    <location>
        <begin position="333"/>
        <end position="347"/>
    </location>
</feature>
<reference evidence="3 4" key="1">
    <citation type="journal article" date="2015" name="Genome Biol. Evol.">
        <title>Phylogenomic analyses indicate that early fungi evolved digesting cell walls of algal ancestors of land plants.</title>
        <authorList>
            <person name="Chang Y."/>
            <person name="Wang S."/>
            <person name="Sekimoto S."/>
            <person name="Aerts A.L."/>
            <person name="Choi C."/>
            <person name="Clum A."/>
            <person name="LaButti K.M."/>
            <person name="Lindquist E.A."/>
            <person name="Yee Ngan C."/>
            <person name="Ohm R.A."/>
            <person name="Salamov A.A."/>
            <person name="Grigoriev I.V."/>
            <person name="Spatafora J.W."/>
            <person name="Berbee M.L."/>
        </authorList>
    </citation>
    <scope>NUCLEOTIDE SEQUENCE [LARGE SCALE GENOMIC DNA]</scope>
    <source>
        <strain evidence="3 4">JEL478</strain>
    </source>
</reference>
<dbReference type="OMA" id="AFREETN"/>
<name>A0A139AUD8_GONPJ</name>
<feature type="compositionally biased region" description="Basic and acidic residues" evidence="2">
    <location>
        <begin position="49"/>
        <end position="62"/>
    </location>
</feature>
<keyword evidence="1" id="KW-0175">Coiled coil</keyword>
<dbReference type="STRING" id="1344416.A0A139AUD8"/>
<organism evidence="3 4">
    <name type="scientific">Gonapodya prolifera (strain JEL478)</name>
    <name type="common">Monoblepharis prolifera</name>
    <dbReference type="NCBI Taxonomy" id="1344416"/>
    <lineage>
        <taxon>Eukaryota</taxon>
        <taxon>Fungi</taxon>
        <taxon>Fungi incertae sedis</taxon>
        <taxon>Chytridiomycota</taxon>
        <taxon>Chytridiomycota incertae sedis</taxon>
        <taxon>Monoblepharidomycetes</taxon>
        <taxon>Monoblepharidales</taxon>
        <taxon>Gonapodyaceae</taxon>
        <taxon>Gonapodya</taxon>
    </lineage>
</organism>
<evidence type="ECO:0000256" key="2">
    <source>
        <dbReference type="SAM" id="MobiDB-lite"/>
    </source>
</evidence>
<protein>
    <recommendedName>
        <fullName evidence="5">TATA element modulatory factor 1 TATA binding domain-containing protein</fullName>
    </recommendedName>
</protein>
<feature type="compositionally biased region" description="Polar residues" evidence="2">
    <location>
        <begin position="24"/>
        <end position="34"/>
    </location>
</feature>
<evidence type="ECO:0000256" key="1">
    <source>
        <dbReference type="SAM" id="Coils"/>
    </source>
</evidence>
<feature type="region of interest" description="Disordered" evidence="2">
    <location>
        <begin position="974"/>
        <end position="1000"/>
    </location>
</feature>
<dbReference type="EMBL" id="KQ965736">
    <property type="protein sequence ID" value="KXS20319.1"/>
    <property type="molecule type" value="Genomic_DNA"/>
</dbReference>
<accession>A0A139AUD8</accession>
<evidence type="ECO:0000313" key="3">
    <source>
        <dbReference type="EMBL" id="KXS20319.1"/>
    </source>
</evidence>
<feature type="compositionally biased region" description="Low complexity" evidence="2">
    <location>
        <begin position="196"/>
        <end position="216"/>
    </location>
</feature>
<feature type="compositionally biased region" description="Low complexity" evidence="2">
    <location>
        <begin position="378"/>
        <end position="388"/>
    </location>
</feature>
<gene>
    <name evidence="3" type="ORF">M427DRAFT_152170</name>
</gene>
<sequence length="1000" mass="110368">MEAIVGNENVPPKAPLTKTKPLSGDSNGDASNNRAAKLLEYLQSKKVRGSTDPDRKKPERHWNPSTRPSATYAPIAQRVPLGDTTNPNTSRNSLGSNSGGDSGNSKRSPEKRVPGRTPTPTGFGSTRPPTPTGITVGRPPTPPARDLSTRPSHAGTNPSTTLRVFPQISTSASDRTSTSLGQTEPRPVPQSRATERPTTTAPSPTSPRSPSAKTRTVPSVLPDRRRQTSLTRASSLTGTHGKTTQISARPLSTGGLNFHPPAISTSNPSTVTVALTSAQLKRPFNVFDDARTSREDRDNTENPAMSSGEATSTMGPITTNLAGPELDVKKRRSSVEVEKKHSSDRRAAVSHKATSRPRTSPPRPTPHPYKLSPRRRLPSASPPSSRSRPITKPALIAESKPDRLAFTLDQVFAASSLGPPAGDRASSPPSSDPESLLALEELTTGSPDNSTQASDLNGLLTKHDWGASLERISKLNLPTFDNRNTQPTTRPDDSLSARIAELERLVVTKESQYAALAEQKQCAEAVASERSQRIDQLTSELTAAQQSADFIRKQLDESAGVMKEIERFKVALKDAERECQRLRIALNEAERDLERTKEALRVTLKEVAKSKEDAEKARAEIVEQRERVGEAERAAKAKTDAVLGDLSRLEREAELAVKAKADTDRRYQSALSELEAVARDREAVKKELGELKSRHQLVVRDYSVKIRDLERQRIGEVTQVRTEAEAAAKVEWEGRLSAQDQRRSEEVALLRVERDAARLDMEQATKEIEEAHELITQLADRQHWIEPTEYQRVCEERRQAQEEARNLRRSMNELDEKLELSEAKAFREETNRLIAEEKTKRAEEKLVELVDEMAGVMRECDELTAQVRSRGSENQALIADLSTLRERLIEAEAQLSRSETRDASTTTDVAFDLKTYQEAENAVSTVRTLLLGNATMYQRMHQNHDAYMAVVDDLTGQLAELERTRDELVTENEALTEKLRQATSNDTTGGRAKASRNSRA</sequence>
<evidence type="ECO:0008006" key="5">
    <source>
        <dbReference type="Google" id="ProtNLM"/>
    </source>
</evidence>
<feature type="coiled-coil region" evidence="1">
    <location>
        <begin position="747"/>
        <end position="901"/>
    </location>
</feature>
<keyword evidence="4" id="KW-1185">Reference proteome</keyword>
<feature type="region of interest" description="Disordered" evidence="2">
    <location>
        <begin position="286"/>
        <end position="398"/>
    </location>
</feature>